<proteinExistence type="predicted"/>
<accession>A0A6G1HH07</accession>
<protein>
    <submittedName>
        <fullName evidence="2">Uncharacterized protein</fullName>
    </submittedName>
</protein>
<evidence type="ECO:0000256" key="1">
    <source>
        <dbReference type="SAM" id="MobiDB-lite"/>
    </source>
</evidence>
<evidence type="ECO:0000313" key="2">
    <source>
        <dbReference type="EMBL" id="KAF1992521.1"/>
    </source>
</evidence>
<dbReference type="EMBL" id="ML977137">
    <property type="protein sequence ID" value="KAF1992521.1"/>
    <property type="molecule type" value="Genomic_DNA"/>
</dbReference>
<dbReference type="AlphaFoldDB" id="A0A6G1HH07"/>
<dbReference type="Proteomes" id="UP000800041">
    <property type="component" value="Unassembled WGS sequence"/>
</dbReference>
<evidence type="ECO:0000313" key="3">
    <source>
        <dbReference type="Proteomes" id="UP000800041"/>
    </source>
</evidence>
<sequence>MKSAGSRIRVSRSRGVDRAAFSNSTPSSYCSPASPPPFTLQKCHINLPRQPPTLSVCVLLRVSFLVYFQSLVARGSRVLYTILSYPLPYPRLCEASPPFVARCSHVNSFSRHVCDPQLTISLSHLLPLAISRLLERGYTRFPPSSRTRRLS</sequence>
<keyword evidence="3" id="KW-1185">Reference proteome</keyword>
<reference evidence="2" key="1">
    <citation type="journal article" date="2020" name="Stud. Mycol.">
        <title>101 Dothideomycetes genomes: a test case for predicting lifestyles and emergence of pathogens.</title>
        <authorList>
            <person name="Haridas S."/>
            <person name="Albert R."/>
            <person name="Binder M."/>
            <person name="Bloem J."/>
            <person name="Labutti K."/>
            <person name="Salamov A."/>
            <person name="Andreopoulos B."/>
            <person name="Baker S."/>
            <person name="Barry K."/>
            <person name="Bills G."/>
            <person name="Bluhm B."/>
            <person name="Cannon C."/>
            <person name="Castanera R."/>
            <person name="Culley D."/>
            <person name="Daum C."/>
            <person name="Ezra D."/>
            <person name="Gonzalez J."/>
            <person name="Henrissat B."/>
            <person name="Kuo A."/>
            <person name="Liang C."/>
            <person name="Lipzen A."/>
            <person name="Lutzoni F."/>
            <person name="Magnuson J."/>
            <person name="Mondo S."/>
            <person name="Nolan M."/>
            <person name="Ohm R."/>
            <person name="Pangilinan J."/>
            <person name="Park H.-J."/>
            <person name="Ramirez L."/>
            <person name="Alfaro M."/>
            <person name="Sun H."/>
            <person name="Tritt A."/>
            <person name="Yoshinaga Y."/>
            <person name="Zwiers L.-H."/>
            <person name="Turgeon B."/>
            <person name="Goodwin S."/>
            <person name="Spatafora J."/>
            <person name="Crous P."/>
            <person name="Grigoriev I."/>
        </authorList>
    </citation>
    <scope>NUCLEOTIDE SEQUENCE</scope>
    <source>
        <strain evidence="2">CBS 113979</strain>
    </source>
</reference>
<name>A0A6G1HH07_9PEZI</name>
<gene>
    <name evidence="2" type="ORF">K402DRAFT_8100</name>
</gene>
<feature type="region of interest" description="Disordered" evidence="1">
    <location>
        <begin position="1"/>
        <end position="28"/>
    </location>
</feature>
<organism evidence="2 3">
    <name type="scientific">Aulographum hederae CBS 113979</name>
    <dbReference type="NCBI Taxonomy" id="1176131"/>
    <lineage>
        <taxon>Eukaryota</taxon>
        <taxon>Fungi</taxon>
        <taxon>Dikarya</taxon>
        <taxon>Ascomycota</taxon>
        <taxon>Pezizomycotina</taxon>
        <taxon>Dothideomycetes</taxon>
        <taxon>Pleosporomycetidae</taxon>
        <taxon>Aulographales</taxon>
        <taxon>Aulographaceae</taxon>
    </lineage>
</organism>